<reference evidence="2" key="2">
    <citation type="journal article" date="2021" name="PeerJ">
        <title>Extensive microbial diversity within the chicken gut microbiome revealed by metagenomics and culture.</title>
        <authorList>
            <person name="Gilroy R."/>
            <person name="Ravi A."/>
            <person name="Getino M."/>
            <person name="Pursley I."/>
            <person name="Horton D.L."/>
            <person name="Alikhan N.F."/>
            <person name="Baker D."/>
            <person name="Gharbi K."/>
            <person name="Hall N."/>
            <person name="Watson M."/>
            <person name="Adriaenssens E.M."/>
            <person name="Foster-Nyarko E."/>
            <person name="Jarju S."/>
            <person name="Secka A."/>
            <person name="Antonio M."/>
            <person name="Oren A."/>
            <person name="Chaudhuri R.R."/>
            <person name="La Ragione R."/>
            <person name="Hildebrand F."/>
            <person name="Pallen M.J."/>
        </authorList>
    </citation>
    <scope>NUCLEOTIDE SEQUENCE</scope>
    <source>
        <strain evidence="2">ChiSjej1B19-3389</strain>
    </source>
</reference>
<sequence length="243" mass="26639">MKAYYDLHIHSCLSPCGDKDMTPYNIAGMAKLCGLDTIALTDHNSCKNCPAFLQAAQQYGLCGVAGMELCTSEEIHVVCLFPTLAQAMRFDSYVYAHIMDIQNREDIYGAQIILDEQDQPAGREEKLLLTATDISISGLRALVDTFGGVCFPAHIDRDSYSVLASLGEIPPEEAYTCVEITEKGDISALQAQHTRLTDMILLKNSDAHYLENIAAKAAWLELPERSPAALVSALKNGSIHWGR</sequence>
<evidence type="ECO:0000313" key="3">
    <source>
        <dbReference type="Proteomes" id="UP000886787"/>
    </source>
</evidence>
<dbReference type="AlphaFoldDB" id="A0A9D0ZJH6"/>
<dbReference type="PANTHER" id="PTHR42924">
    <property type="entry name" value="EXONUCLEASE"/>
    <property type="match status" value="1"/>
</dbReference>
<dbReference type="CDD" id="cd07432">
    <property type="entry name" value="PHP_HisPPase"/>
    <property type="match status" value="1"/>
</dbReference>
<dbReference type="InterPro" id="IPR003141">
    <property type="entry name" value="Pol/His_phosphatase_N"/>
</dbReference>
<gene>
    <name evidence="2" type="ORF">IAD32_04610</name>
</gene>
<organism evidence="2 3">
    <name type="scientific">Candidatus Scatavimonas merdigallinarum</name>
    <dbReference type="NCBI Taxonomy" id="2840914"/>
    <lineage>
        <taxon>Bacteria</taxon>
        <taxon>Bacillati</taxon>
        <taxon>Bacillota</taxon>
        <taxon>Clostridia</taxon>
        <taxon>Eubacteriales</taxon>
        <taxon>Oscillospiraceae</taxon>
        <taxon>Oscillospiraceae incertae sedis</taxon>
        <taxon>Candidatus Scatavimonas</taxon>
    </lineage>
</organism>
<name>A0A9D0ZJH6_9FIRM</name>
<dbReference type="EMBL" id="DVFW01000024">
    <property type="protein sequence ID" value="HIQ80551.1"/>
    <property type="molecule type" value="Genomic_DNA"/>
</dbReference>
<dbReference type="Gene3D" id="3.20.20.140">
    <property type="entry name" value="Metal-dependent hydrolases"/>
    <property type="match status" value="1"/>
</dbReference>
<dbReference type="InterPro" id="IPR016195">
    <property type="entry name" value="Pol/histidinol_Pase-like"/>
</dbReference>
<evidence type="ECO:0000259" key="1">
    <source>
        <dbReference type="SMART" id="SM00481"/>
    </source>
</evidence>
<protein>
    <submittedName>
        <fullName evidence="2">PHP domain-containing protein</fullName>
    </submittedName>
</protein>
<dbReference type="Pfam" id="PF02811">
    <property type="entry name" value="PHP"/>
    <property type="match status" value="1"/>
</dbReference>
<reference evidence="2" key="1">
    <citation type="submission" date="2020-10" db="EMBL/GenBank/DDBJ databases">
        <authorList>
            <person name="Gilroy R."/>
        </authorList>
    </citation>
    <scope>NUCLEOTIDE SEQUENCE</scope>
    <source>
        <strain evidence="2">ChiSjej1B19-3389</strain>
    </source>
</reference>
<accession>A0A9D0ZJH6</accession>
<dbReference type="InterPro" id="IPR004013">
    <property type="entry name" value="PHP_dom"/>
</dbReference>
<feature type="domain" description="Polymerase/histidinol phosphatase N-terminal" evidence="1">
    <location>
        <begin position="5"/>
        <end position="73"/>
    </location>
</feature>
<proteinExistence type="predicted"/>
<evidence type="ECO:0000313" key="2">
    <source>
        <dbReference type="EMBL" id="HIQ80551.1"/>
    </source>
</evidence>
<dbReference type="SUPFAM" id="SSF89550">
    <property type="entry name" value="PHP domain-like"/>
    <property type="match status" value="1"/>
</dbReference>
<dbReference type="GO" id="GO:0035312">
    <property type="term" value="F:5'-3' DNA exonuclease activity"/>
    <property type="evidence" value="ECO:0007669"/>
    <property type="project" value="TreeGrafter"/>
</dbReference>
<dbReference type="Proteomes" id="UP000886787">
    <property type="component" value="Unassembled WGS sequence"/>
</dbReference>
<dbReference type="InterPro" id="IPR052018">
    <property type="entry name" value="PHP_domain"/>
</dbReference>
<comment type="caution">
    <text evidence="2">The sequence shown here is derived from an EMBL/GenBank/DDBJ whole genome shotgun (WGS) entry which is preliminary data.</text>
</comment>
<dbReference type="SMART" id="SM00481">
    <property type="entry name" value="POLIIIAc"/>
    <property type="match status" value="1"/>
</dbReference>
<dbReference type="GO" id="GO:0004534">
    <property type="term" value="F:5'-3' RNA exonuclease activity"/>
    <property type="evidence" value="ECO:0007669"/>
    <property type="project" value="TreeGrafter"/>
</dbReference>
<dbReference type="PANTHER" id="PTHR42924:SF3">
    <property type="entry name" value="POLYMERASE_HISTIDINOL PHOSPHATASE N-TERMINAL DOMAIN-CONTAINING PROTEIN"/>
    <property type="match status" value="1"/>
</dbReference>